<dbReference type="Gramene" id="OQU84191">
    <property type="protein sequence ID" value="OQU84191"/>
    <property type="gene ID" value="SORBI_3004G008000"/>
</dbReference>
<dbReference type="OMA" id="FAIFNID"/>
<dbReference type="GO" id="GO:0030515">
    <property type="term" value="F:snoRNA binding"/>
    <property type="evidence" value="ECO:0007669"/>
    <property type="project" value="InterPro"/>
</dbReference>
<dbReference type="FunCoup" id="A0A1Z5RKU9">
    <property type="interactions" value="478"/>
</dbReference>
<dbReference type="EMBL" id="CM000763">
    <property type="protein sequence ID" value="OQU84191.1"/>
    <property type="molecule type" value="Genomic_DNA"/>
</dbReference>
<keyword evidence="2" id="KW-1185">Reference proteome</keyword>
<protein>
    <submittedName>
        <fullName evidence="1">Uncharacterized protein</fullName>
    </submittedName>
</protein>
<evidence type="ECO:0000313" key="2">
    <source>
        <dbReference type="Proteomes" id="UP000000768"/>
    </source>
</evidence>
<dbReference type="Proteomes" id="UP000000768">
    <property type="component" value="Chromosome 4"/>
</dbReference>
<dbReference type="AlphaFoldDB" id="A0A1Z5RKU9"/>
<reference evidence="2" key="2">
    <citation type="journal article" date="2018" name="Plant J.">
        <title>The Sorghum bicolor reference genome: improved assembly, gene annotations, a transcriptome atlas, and signatures of genome organization.</title>
        <authorList>
            <person name="McCormick R.F."/>
            <person name="Truong S.K."/>
            <person name="Sreedasyam A."/>
            <person name="Jenkins J."/>
            <person name="Shu S."/>
            <person name="Sims D."/>
            <person name="Kennedy M."/>
            <person name="Amirebrahimi M."/>
            <person name="Weers B.D."/>
            <person name="McKinley B."/>
            <person name="Mattison A."/>
            <person name="Morishige D.T."/>
            <person name="Grimwood J."/>
            <person name="Schmutz J."/>
            <person name="Mullet J.E."/>
        </authorList>
    </citation>
    <scope>NUCLEOTIDE SEQUENCE [LARGE SCALE GENOMIC DNA]</scope>
    <source>
        <strain evidence="2">cv. BTx623</strain>
    </source>
</reference>
<dbReference type="GO" id="GO:0031428">
    <property type="term" value="C:box C/D methylation guide snoRNP complex"/>
    <property type="evidence" value="ECO:0007669"/>
    <property type="project" value="InterPro"/>
</dbReference>
<dbReference type="STRING" id="4558.A0A1Z5RKU9"/>
<dbReference type="eggNOG" id="KOG2572">
    <property type="taxonomic scope" value="Eukaryota"/>
</dbReference>
<dbReference type="PANTHER" id="PTHR10894:SF24">
    <property type="entry name" value="OS02G0511800 PROTEIN"/>
    <property type="match status" value="1"/>
</dbReference>
<dbReference type="InParanoid" id="A0A1Z5RKU9"/>
<gene>
    <name evidence="1" type="ORF">SORBI_3004G008000</name>
</gene>
<reference evidence="1 2" key="1">
    <citation type="journal article" date="2009" name="Nature">
        <title>The Sorghum bicolor genome and the diversification of grasses.</title>
        <authorList>
            <person name="Paterson A.H."/>
            <person name="Bowers J.E."/>
            <person name="Bruggmann R."/>
            <person name="Dubchak I."/>
            <person name="Grimwood J."/>
            <person name="Gundlach H."/>
            <person name="Haberer G."/>
            <person name="Hellsten U."/>
            <person name="Mitros T."/>
            <person name="Poliakov A."/>
            <person name="Schmutz J."/>
            <person name="Spannagl M."/>
            <person name="Tang H."/>
            <person name="Wang X."/>
            <person name="Wicker T."/>
            <person name="Bharti A.K."/>
            <person name="Chapman J."/>
            <person name="Feltus F.A."/>
            <person name="Gowik U."/>
            <person name="Grigoriev I.V."/>
            <person name="Lyons E."/>
            <person name="Maher C.A."/>
            <person name="Martis M."/>
            <person name="Narechania A."/>
            <person name="Otillar R.P."/>
            <person name="Penning B.W."/>
            <person name="Salamov A.A."/>
            <person name="Wang Y."/>
            <person name="Zhang L."/>
            <person name="Carpita N.C."/>
            <person name="Freeling M."/>
            <person name="Gingle A.R."/>
            <person name="Hash C.T."/>
            <person name="Keller B."/>
            <person name="Klein P."/>
            <person name="Kresovich S."/>
            <person name="McCann M.C."/>
            <person name="Ming R."/>
            <person name="Peterson D.G."/>
            <person name="Mehboob-ur-Rahman"/>
            <person name="Ware D."/>
            <person name="Westhoff P."/>
            <person name="Mayer K.F."/>
            <person name="Messing J."/>
            <person name="Rokhsar D.S."/>
        </authorList>
    </citation>
    <scope>NUCLEOTIDE SEQUENCE [LARGE SCALE GENOMIC DNA]</scope>
    <source>
        <strain evidence="2">cv. BTx623</strain>
    </source>
</reference>
<proteinExistence type="predicted"/>
<dbReference type="PANTHER" id="PTHR10894">
    <property type="entry name" value="NUCLEOLAR PROTEIN 5 NUCLEOLAR PROTEIN NOP5 NOP58"/>
    <property type="match status" value="1"/>
</dbReference>
<dbReference type="OrthoDB" id="693130at2759"/>
<sequence length="212" mass="24536">MAAHGSMRGGLAAPFGKLGNMGLVLVLFETPSGFAIFNIDGVQLFLPKAEENIWANYVKDYMTHRVIWLKEFKTFKNKSNAFNHTGINSELAQMIKKWRLPGQLLAVGKQEHKTIIEQKLKISCLFNEAVMEVMWGIKHLMKSLVPQEKSELPMEERLLMSYGLKTLLNRHGFNVKPEMVFYVILKMKMDMMILKWYTTNLPNSFSVYHCWM</sequence>
<accession>A0A1Z5RKU9</accession>
<evidence type="ECO:0000313" key="1">
    <source>
        <dbReference type="EMBL" id="OQU84191.1"/>
    </source>
</evidence>
<name>A0A1Z5RKU9_SORBI</name>
<dbReference type="InterPro" id="IPR045056">
    <property type="entry name" value="Nop56/Nop58"/>
</dbReference>
<organism evidence="1 2">
    <name type="scientific">Sorghum bicolor</name>
    <name type="common">Sorghum</name>
    <name type="synonym">Sorghum vulgare</name>
    <dbReference type="NCBI Taxonomy" id="4558"/>
    <lineage>
        <taxon>Eukaryota</taxon>
        <taxon>Viridiplantae</taxon>
        <taxon>Streptophyta</taxon>
        <taxon>Embryophyta</taxon>
        <taxon>Tracheophyta</taxon>
        <taxon>Spermatophyta</taxon>
        <taxon>Magnoliopsida</taxon>
        <taxon>Liliopsida</taxon>
        <taxon>Poales</taxon>
        <taxon>Poaceae</taxon>
        <taxon>PACMAD clade</taxon>
        <taxon>Panicoideae</taxon>
        <taxon>Andropogonodae</taxon>
        <taxon>Andropogoneae</taxon>
        <taxon>Sorghinae</taxon>
        <taxon>Sorghum</taxon>
    </lineage>
</organism>
<dbReference type="GO" id="GO:0032040">
    <property type="term" value="C:small-subunit processome"/>
    <property type="evidence" value="ECO:0007669"/>
    <property type="project" value="InterPro"/>
</dbReference>